<organism evidence="1 2">
    <name type="scientific">Bacillus glycinifermentans</name>
    <dbReference type="NCBI Taxonomy" id="1664069"/>
    <lineage>
        <taxon>Bacteria</taxon>
        <taxon>Bacillati</taxon>
        <taxon>Bacillota</taxon>
        <taxon>Bacilli</taxon>
        <taxon>Bacillales</taxon>
        <taxon>Bacillaceae</taxon>
        <taxon>Bacillus</taxon>
    </lineage>
</organism>
<dbReference type="RefSeq" id="WP_128748443.1">
    <property type="nucleotide sequence ID" value="NZ_CP035233.1"/>
</dbReference>
<accession>A0AAJ3Z335</accession>
<protein>
    <submittedName>
        <fullName evidence="1">Uncharacterized protein</fullName>
    </submittedName>
</protein>
<proteinExistence type="predicted"/>
<dbReference type="GeneID" id="39505804"/>
<dbReference type="EMBL" id="CP035233">
    <property type="protein sequence ID" value="QAT68027.1"/>
    <property type="molecule type" value="Genomic_DNA"/>
</dbReference>
<reference evidence="1 2" key="1">
    <citation type="submission" date="2019-01" db="EMBL/GenBank/DDBJ databases">
        <title>Genome sequence of Bacillus glycinifermentans SRCM103574.</title>
        <authorList>
            <person name="Kong H.-J."/>
            <person name="Jeong S.-Y."/>
            <person name="Jeong D.-Y."/>
        </authorList>
    </citation>
    <scope>NUCLEOTIDE SEQUENCE [LARGE SCALE GENOMIC DNA]</scope>
    <source>
        <strain evidence="1 2">SRCM103574</strain>
        <plasmid evidence="1 2">unnamed1</plasmid>
    </source>
</reference>
<gene>
    <name evidence="1" type="ORF">EQZ20_24450</name>
</gene>
<keyword evidence="1" id="KW-0614">Plasmid</keyword>
<name>A0AAJ3Z335_9BACI</name>
<dbReference type="AlphaFoldDB" id="A0AAJ3Z335"/>
<geneLocation type="plasmid" evidence="1 2">
    <name>unnamed1</name>
</geneLocation>
<sequence>MTIKENDLLNLLKRKGFELKTYENTGSDFYTLVITERSTLEKIIRKRLDEDDFFSFMETNSLSGLEIVLEIQTNLEKPQCVFAWSETHYHFENLKEYHDFVEELPDKLPC</sequence>
<evidence type="ECO:0000313" key="2">
    <source>
        <dbReference type="Proteomes" id="UP000288675"/>
    </source>
</evidence>
<evidence type="ECO:0000313" key="1">
    <source>
        <dbReference type="EMBL" id="QAT68027.1"/>
    </source>
</evidence>
<dbReference type="Proteomes" id="UP000288675">
    <property type="component" value="Plasmid unnamed1"/>
</dbReference>